<evidence type="ECO:0000313" key="14">
    <source>
        <dbReference type="EMBL" id="AEB14451.1"/>
    </source>
</evidence>
<name>F2NSZ9_TRES6</name>
<evidence type="ECO:0000256" key="8">
    <source>
        <dbReference type="ARBA" id="ARBA00022842"/>
    </source>
</evidence>
<dbReference type="KEGG" id="tsu:Tresu_1551"/>
<protein>
    <recommendedName>
        <fullName evidence="10">tRNA dimethylallyltransferase</fullName>
        <ecNumber evidence="10">2.5.1.75</ecNumber>
    </recommendedName>
    <alternativeName>
        <fullName evidence="10">Dimethylallyl diphosphate:tRNA dimethylallyltransferase</fullName>
        <shortName evidence="10">DMAPP:tRNA dimethylallyltransferase</shortName>
        <shortName evidence="10">DMATase</shortName>
    </alternativeName>
    <alternativeName>
        <fullName evidence="10">Isopentenyl-diphosphate:tRNA isopentenyltransferase</fullName>
        <shortName evidence="10">IPP transferase</shortName>
        <shortName evidence="10">IPPT</shortName>
        <shortName evidence="10">IPTase</shortName>
    </alternativeName>
</protein>
<dbReference type="Proteomes" id="UP000006852">
    <property type="component" value="Chromosome"/>
</dbReference>
<gene>
    <name evidence="10" type="primary">miaA</name>
    <name evidence="14" type="ordered locus">Tresu_1551</name>
</gene>
<evidence type="ECO:0000256" key="3">
    <source>
        <dbReference type="ARBA" id="ARBA00005842"/>
    </source>
</evidence>
<dbReference type="HOGENOM" id="CLU_032616_0_2_12"/>
<evidence type="ECO:0000313" key="15">
    <source>
        <dbReference type="Proteomes" id="UP000006852"/>
    </source>
</evidence>
<comment type="cofactor">
    <cofactor evidence="1 10">
        <name>Mg(2+)</name>
        <dbReference type="ChEBI" id="CHEBI:18420"/>
    </cofactor>
</comment>
<evidence type="ECO:0000256" key="9">
    <source>
        <dbReference type="ARBA" id="ARBA00049563"/>
    </source>
</evidence>
<dbReference type="GeneID" id="302998711"/>
<comment type="function">
    <text evidence="2 10 12">Catalyzes the transfer of a dimethylallyl group onto the adenine at position 37 in tRNAs that read codons beginning with uridine, leading to the formation of N6-(dimethylallyl)adenosine (i(6)A).</text>
</comment>
<evidence type="ECO:0000256" key="11">
    <source>
        <dbReference type="RuleBase" id="RU003783"/>
    </source>
</evidence>
<dbReference type="PANTHER" id="PTHR11088:SF60">
    <property type="entry name" value="TRNA DIMETHYLALLYLTRANSFERASE"/>
    <property type="match status" value="1"/>
</dbReference>
<evidence type="ECO:0000256" key="10">
    <source>
        <dbReference type="HAMAP-Rule" id="MF_00185"/>
    </source>
</evidence>
<accession>F2NSZ9</accession>
<evidence type="ECO:0000256" key="7">
    <source>
        <dbReference type="ARBA" id="ARBA00022840"/>
    </source>
</evidence>
<evidence type="ECO:0000256" key="5">
    <source>
        <dbReference type="ARBA" id="ARBA00022694"/>
    </source>
</evidence>
<comment type="caution">
    <text evidence="10">Lacks conserved residue(s) required for the propagation of feature annotation.</text>
</comment>
<evidence type="ECO:0000256" key="12">
    <source>
        <dbReference type="RuleBase" id="RU003784"/>
    </source>
</evidence>
<organism evidence="14 15">
    <name type="scientific">Treponema succinifaciens (strain ATCC 33096 / DSM 2489 / 6091)</name>
    <dbReference type="NCBI Taxonomy" id="869209"/>
    <lineage>
        <taxon>Bacteria</taxon>
        <taxon>Pseudomonadati</taxon>
        <taxon>Spirochaetota</taxon>
        <taxon>Spirochaetia</taxon>
        <taxon>Spirochaetales</taxon>
        <taxon>Treponemataceae</taxon>
        <taxon>Treponema</taxon>
    </lineage>
</organism>
<keyword evidence="5 10" id="KW-0819">tRNA processing</keyword>
<dbReference type="Pfam" id="PF01715">
    <property type="entry name" value="IPPT"/>
    <property type="match status" value="1"/>
</dbReference>
<dbReference type="NCBIfam" id="TIGR00174">
    <property type="entry name" value="miaA"/>
    <property type="match status" value="1"/>
</dbReference>
<reference evidence="15" key="2">
    <citation type="submission" date="2011-04" db="EMBL/GenBank/DDBJ databases">
        <title>The complete genome of chromosome of Treponema succinifaciens DSM 2489.</title>
        <authorList>
            <person name="Lucas S."/>
            <person name="Copeland A."/>
            <person name="Lapidus A."/>
            <person name="Bruce D."/>
            <person name="Goodwin L."/>
            <person name="Pitluck S."/>
            <person name="Peters L."/>
            <person name="Kyrpides N."/>
            <person name="Mavromatis K."/>
            <person name="Ivanova N."/>
            <person name="Ovchinnikova G."/>
            <person name="Teshima H."/>
            <person name="Detter J.C."/>
            <person name="Tapia R."/>
            <person name="Han C."/>
            <person name="Land M."/>
            <person name="Hauser L."/>
            <person name="Markowitz V."/>
            <person name="Cheng J.-F."/>
            <person name="Hugenholtz P."/>
            <person name="Woyke T."/>
            <person name="Wu D."/>
            <person name="Gronow S."/>
            <person name="Wellnitz S."/>
            <person name="Brambilla E."/>
            <person name="Klenk H.-P."/>
            <person name="Eisen J.A."/>
        </authorList>
    </citation>
    <scope>NUCLEOTIDE SEQUENCE [LARGE SCALE GENOMIC DNA]</scope>
    <source>
        <strain evidence="15">ATCC 33096 / DSM 2489 / 6091</strain>
    </source>
</reference>
<comment type="subunit">
    <text evidence="10">Monomer.</text>
</comment>
<dbReference type="GO" id="GO:0005524">
    <property type="term" value="F:ATP binding"/>
    <property type="evidence" value="ECO:0007669"/>
    <property type="project" value="UniProtKB-UniRule"/>
</dbReference>
<keyword evidence="6 10" id="KW-0547">Nucleotide-binding</keyword>
<feature type="binding site" evidence="10">
    <location>
        <begin position="9"/>
        <end position="16"/>
    </location>
    <ligand>
        <name>ATP</name>
        <dbReference type="ChEBI" id="CHEBI:30616"/>
    </ligand>
</feature>
<feature type="site" description="Interaction with substrate tRNA" evidence="10">
    <location>
        <position position="129"/>
    </location>
</feature>
<dbReference type="EC" id="2.5.1.75" evidence="10"/>
<evidence type="ECO:0000256" key="13">
    <source>
        <dbReference type="RuleBase" id="RU003785"/>
    </source>
</evidence>
<proteinExistence type="inferred from homology"/>
<keyword evidence="8 10" id="KW-0460">Magnesium</keyword>
<dbReference type="AlphaFoldDB" id="F2NSZ9"/>
<comment type="catalytic activity">
    <reaction evidence="9 10 11">
        <text>adenosine(37) in tRNA + dimethylallyl diphosphate = N(6)-dimethylallyladenosine(37) in tRNA + diphosphate</text>
        <dbReference type="Rhea" id="RHEA:26482"/>
        <dbReference type="Rhea" id="RHEA-COMP:10162"/>
        <dbReference type="Rhea" id="RHEA-COMP:10375"/>
        <dbReference type="ChEBI" id="CHEBI:33019"/>
        <dbReference type="ChEBI" id="CHEBI:57623"/>
        <dbReference type="ChEBI" id="CHEBI:74411"/>
        <dbReference type="ChEBI" id="CHEBI:74415"/>
        <dbReference type="EC" id="2.5.1.75"/>
    </reaction>
</comment>
<feature type="region of interest" description="Interaction with substrate tRNA" evidence="10">
    <location>
        <begin position="41"/>
        <end position="44"/>
    </location>
</feature>
<dbReference type="STRING" id="869209.Tresu_1551"/>
<dbReference type="InterPro" id="IPR018022">
    <property type="entry name" value="IPT"/>
</dbReference>
<feature type="binding site" evidence="10">
    <location>
        <begin position="11"/>
        <end position="16"/>
    </location>
    <ligand>
        <name>substrate</name>
    </ligand>
</feature>
<dbReference type="InterPro" id="IPR039657">
    <property type="entry name" value="Dimethylallyltransferase"/>
</dbReference>
<feature type="site" description="Interaction with substrate tRNA" evidence="10">
    <location>
        <position position="107"/>
    </location>
</feature>
<keyword evidence="15" id="KW-1185">Reference proteome</keyword>
<sequence>MIPVIVVFAPTACGKTALAEDLFGKSSSFVFKGKAEVISADSQAVYKGLDIGTAKPTKEEQQEIPFHLIDVASPQEQFGLGKFLESADSLCAQIWRRKKIPLVIGGTGFYIRNFLLGSPSTPESRPEIREQIKQKLADLGKENLYAELKIVDPISAKKININDEYRICRALEIFYSCGKPLSSFSLPCELRKQYKFCTLILNRSREELYKRIDLRVEKMFEAGLAHEVEVLKKSGLTKDSPAMKAIGYSEFFIEGLSLEQIKEKIKFNSHRYAKKQYTFMRGIPEACIVDADDKEKIKQIISSFLSSVLL</sequence>
<keyword evidence="4 10" id="KW-0808">Transferase</keyword>
<keyword evidence="7 10" id="KW-0067">ATP-binding</keyword>
<dbReference type="Gene3D" id="3.40.50.300">
    <property type="entry name" value="P-loop containing nucleotide triphosphate hydrolases"/>
    <property type="match status" value="1"/>
</dbReference>
<evidence type="ECO:0000256" key="4">
    <source>
        <dbReference type="ARBA" id="ARBA00022679"/>
    </source>
</evidence>
<dbReference type="HAMAP" id="MF_00185">
    <property type="entry name" value="IPP_trans"/>
    <property type="match status" value="1"/>
</dbReference>
<dbReference type="InterPro" id="IPR027417">
    <property type="entry name" value="P-loop_NTPase"/>
</dbReference>
<dbReference type="SUPFAM" id="SSF52540">
    <property type="entry name" value="P-loop containing nucleoside triphosphate hydrolases"/>
    <property type="match status" value="1"/>
</dbReference>
<dbReference type="GO" id="GO:0006400">
    <property type="term" value="P:tRNA modification"/>
    <property type="evidence" value="ECO:0007669"/>
    <property type="project" value="TreeGrafter"/>
</dbReference>
<dbReference type="PANTHER" id="PTHR11088">
    <property type="entry name" value="TRNA DIMETHYLALLYLTRANSFERASE"/>
    <property type="match status" value="1"/>
</dbReference>
<comment type="similarity">
    <text evidence="3 10 13">Belongs to the IPP transferase family.</text>
</comment>
<dbReference type="Gene3D" id="1.10.20.140">
    <property type="match status" value="1"/>
</dbReference>
<dbReference type="GO" id="GO:0052381">
    <property type="term" value="F:tRNA dimethylallyltransferase activity"/>
    <property type="evidence" value="ECO:0007669"/>
    <property type="project" value="UniProtKB-UniRule"/>
</dbReference>
<evidence type="ECO:0000256" key="2">
    <source>
        <dbReference type="ARBA" id="ARBA00003213"/>
    </source>
</evidence>
<evidence type="ECO:0000256" key="6">
    <source>
        <dbReference type="ARBA" id="ARBA00022741"/>
    </source>
</evidence>
<dbReference type="OrthoDB" id="9776390at2"/>
<dbReference type="RefSeq" id="WP_013701733.1">
    <property type="nucleotide sequence ID" value="NC_015385.1"/>
</dbReference>
<dbReference type="eggNOG" id="COG0324">
    <property type="taxonomic scope" value="Bacteria"/>
</dbReference>
<evidence type="ECO:0000256" key="1">
    <source>
        <dbReference type="ARBA" id="ARBA00001946"/>
    </source>
</evidence>
<dbReference type="EMBL" id="CP002631">
    <property type="protein sequence ID" value="AEB14451.1"/>
    <property type="molecule type" value="Genomic_DNA"/>
</dbReference>
<reference evidence="14 15" key="1">
    <citation type="journal article" date="2011" name="Stand. Genomic Sci.">
        <title>Complete genome sequence of Treponema succinifaciens type strain (6091).</title>
        <authorList>
            <person name="Han C."/>
            <person name="Gronow S."/>
            <person name="Teshima H."/>
            <person name="Lapidus A."/>
            <person name="Nolan M."/>
            <person name="Lucas S."/>
            <person name="Hammon N."/>
            <person name="Deshpande S."/>
            <person name="Cheng J.F."/>
            <person name="Zeytun A."/>
            <person name="Tapia R."/>
            <person name="Goodwin L."/>
            <person name="Pitluck S."/>
            <person name="Liolios K."/>
            <person name="Pagani I."/>
            <person name="Ivanova N."/>
            <person name="Mavromatis K."/>
            <person name="Mikhailova N."/>
            <person name="Huntemann M."/>
            <person name="Pati A."/>
            <person name="Chen A."/>
            <person name="Palaniappan K."/>
            <person name="Land M."/>
            <person name="Hauser L."/>
            <person name="Brambilla E.M."/>
            <person name="Rohde M."/>
            <person name="Goker M."/>
            <person name="Woyke T."/>
            <person name="Bristow J."/>
            <person name="Eisen J.A."/>
            <person name="Markowitz V."/>
            <person name="Hugenholtz P."/>
            <person name="Kyrpides N.C."/>
            <person name="Klenk H.P."/>
            <person name="Detter J.C."/>
        </authorList>
    </citation>
    <scope>NUCLEOTIDE SEQUENCE [LARGE SCALE GENOMIC DNA]</scope>
    <source>
        <strain evidence="15">ATCC 33096 / DSM 2489 / 6091</strain>
    </source>
</reference>